<proteinExistence type="inferred from homology"/>
<comment type="similarity">
    <text evidence="1">Belongs to the ABC transporter superfamily.</text>
</comment>
<evidence type="ECO:0000256" key="1">
    <source>
        <dbReference type="ARBA" id="ARBA00005417"/>
    </source>
</evidence>
<sequence>MLSIQELSARYGDSVVVHDVSFEIEEGDLFGILGSNGAGKTTILRAIAGLHPPAVTGRILFGGQDILGLPAHKRAGMGIGLVPEGRRMFASLSVRDNLLMGAYGRGKEWQSRNLARVLEVFPELAERTAQLAGSLSGGQQQMVAFGRALMCEPRLLLLDEPSLGLAPVVVQRIFDLIAELHRAGDLTVVLVEQNAAEAFPLLTRGTLIERGRAVFTGTRHELETSPLVGRAYFGTV</sequence>
<keyword evidence="3" id="KW-0547">Nucleotide-binding</keyword>
<dbReference type="RefSeq" id="WP_386740622.1">
    <property type="nucleotide sequence ID" value="NZ_JBHSMG010000002.1"/>
</dbReference>
<dbReference type="InterPro" id="IPR017871">
    <property type="entry name" value="ABC_transporter-like_CS"/>
</dbReference>
<accession>A0ABW0NR93</accession>
<evidence type="ECO:0000256" key="2">
    <source>
        <dbReference type="ARBA" id="ARBA00022448"/>
    </source>
</evidence>
<keyword evidence="2" id="KW-0813">Transport</keyword>
<dbReference type="Pfam" id="PF00005">
    <property type="entry name" value="ABC_tran"/>
    <property type="match status" value="1"/>
</dbReference>
<dbReference type="InterPro" id="IPR003439">
    <property type="entry name" value="ABC_transporter-like_ATP-bd"/>
</dbReference>
<dbReference type="InterPro" id="IPR052156">
    <property type="entry name" value="BCAA_Transport_ATP-bd_LivF"/>
</dbReference>
<protein>
    <submittedName>
        <fullName evidence="7">ABC transporter ATP-binding protein</fullName>
    </submittedName>
</protein>
<dbReference type="Gene3D" id="3.40.50.300">
    <property type="entry name" value="P-loop containing nucleotide triphosphate hydrolases"/>
    <property type="match status" value="1"/>
</dbReference>
<keyword evidence="4 7" id="KW-0067">ATP-binding</keyword>
<dbReference type="CDD" id="cd03224">
    <property type="entry name" value="ABC_TM1139_LivF_branched"/>
    <property type="match status" value="1"/>
</dbReference>
<dbReference type="PROSITE" id="PS50893">
    <property type="entry name" value="ABC_TRANSPORTER_2"/>
    <property type="match status" value="1"/>
</dbReference>
<dbReference type="EMBL" id="JBHSMG010000002">
    <property type="protein sequence ID" value="MFC5502466.1"/>
    <property type="molecule type" value="Genomic_DNA"/>
</dbReference>
<feature type="domain" description="ABC transporter" evidence="6">
    <location>
        <begin position="2"/>
        <end position="235"/>
    </location>
</feature>
<evidence type="ECO:0000313" key="8">
    <source>
        <dbReference type="Proteomes" id="UP001596039"/>
    </source>
</evidence>
<organism evidence="7 8">
    <name type="scientific">Lysinimonas soli</name>
    <dbReference type="NCBI Taxonomy" id="1074233"/>
    <lineage>
        <taxon>Bacteria</taxon>
        <taxon>Bacillati</taxon>
        <taxon>Actinomycetota</taxon>
        <taxon>Actinomycetes</taxon>
        <taxon>Micrococcales</taxon>
        <taxon>Microbacteriaceae</taxon>
        <taxon>Lysinimonas</taxon>
    </lineage>
</organism>
<evidence type="ECO:0000256" key="4">
    <source>
        <dbReference type="ARBA" id="ARBA00022840"/>
    </source>
</evidence>
<evidence type="ECO:0000256" key="5">
    <source>
        <dbReference type="ARBA" id="ARBA00022970"/>
    </source>
</evidence>
<reference evidence="8" key="1">
    <citation type="journal article" date="2019" name="Int. J. Syst. Evol. Microbiol.">
        <title>The Global Catalogue of Microorganisms (GCM) 10K type strain sequencing project: providing services to taxonomists for standard genome sequencing and annotation.</title>
        <authorList>
            <consortium name="The Broad Institute Genomics Platform"/>
            <consortium name="The Broad Institute Genome Sequencing Center for Infectious Disease"/>
            <person name="Wu L."/>
            <person name="Ma J."/>
        </authorList>
    </citation>
    <scope>NUCLEOTIDE SEQUENCE [LARGE SCALE GENOMIC DNA]</scope>
    <source>
        <strain evidence="8">CGMCC 4.6997</strain>
    </source>
</reference>
<dbReference type="SMART" id="SM00382">
    <property type="entry name" value="AAA"/>
    <property type="match status" value="1"/>
</dbReference>
<dbReference type="PROSITE" id="PS00211">
    <property type="entry name" value="ABC_TRANSPORTER_1"/>
    <property type="match status" value="1"/>
</dbReference>
<dbReference type="InterPro" id="IPR027417">
    <property type="entry name" value="P-loop_NTPase"/>
</dbReference>
<keyword evidence="8" id="KW-1185">Reference proteome</keyword>
<evidence type="ECO:0000313" key="7">
    <source>
        <dbReference type="EMBL" id="MFC5502466.1"/>
    </source>
</evidence>
<name>A0ABW0NR93_9MICO</name>
<comment type="caution">
    <text evidence="7">The sequence shown here is derived from an EMBL/GenBank/DDBJ whole genome shotgun (WGS) entry which is preliminary data.</text>
</comment>
<dbReference type="PANTHER" id="PTHR43820">
    <property type="entry name" value="HIGH-AFFINITY BRANCHED-CHAIN AMINO ACID TRANSPORT ATP-BINDING PROTEIN LIVF"/>
    <property type="match status" value="1"/>
</dbReference>
<dbReference type="Proteomes" id="UP001596039">
    <property type="component" value="Unassembled WGS sequence"/>
</dbReference>
<gene>
    <name evidence="7" type="ORF">ACFPJ4_09470</name>
</gene>
<evidence type="ECO:0000259" key="6">
    <source>
        <dbReference type="PROSITE" id="PS50893"/>
    </source>
</evidence>
<keyword evidence="5" id="KW-0029">Amino-acid transport</keyword>
<evidence type="ECO:0000256" key="3">
    <source>
        <dbReference type="ARBA" id="ARBA00022741"/>
    </source>
</evidence>
<dbReference type="InterPro" id="IPR003593">
    <property type="entry name" value="AAA+_ATPase"/>
</dbReference>
<dbReference type="SUPFAM" id="SSF52540">
    <property type="entry name" value="P-loop containing nucleoside triphosphate hydrolases"/>
    <property type="match status" value="1"/>
</dbReference>
<dbReference type="GO" id="GO:0005524">
    <property type="term" value="F:ATP binding"/>
    <property type="evidence" value="ECO:0007669"/>
    <property type="project" value="UniProtKB-KW"/>
</dbReference>
<dbReference type="PANTHER" id="PTHR43820:SF4">
    <property type="entry name" value="HIGH-AFFINITY BRANCHED-CHAIN AMINO ACID TRANSPORT ATP-BINDING PROTEIN LIVF"/>
    <property type="match status" value="1"/>
</dbReference>